<dbReference type="InterPro" id="IPR006222">
    <property type="entry name" value="GCVT_N"/>
</dbReference>
<organism evidence="2 3">
    <name type="scientific">Acinetobacter soli</name>
    <dbReference type="NCBI Taxonomy" id="487316"/>
    <lineage>
        <taxon>Bacteria</taxon>
        <taxon>Pseudomonadati</taxon>
        <taxon>Pseudomonadota</taxon>
        <taxon>Gammaproteobacteria</taxon>
        <taxon>Moraxellales</taxon>
        <taxon>Moraxellaceae</taxon>
        <taxon>Acinetobacter</taxon>
    </lineage>
</organism>
<sequence length="223" mass="24726">MQSLYQAERSPIEKAGSQIAYQSFGLGKCFLHDQTPSSSINSSQCTMIDLTNLSRVGFRGQDAAAYLSSYGFQLPQQPNQAIQQEDGCWVLRLSLTEYCVLGSLQDFGERVSQLEQGWQMDERANYLLPRQDSHAWIQLSGAPVAEVMAKLCAVDMRLDVFQVGQIAQTSVARINAIVVNVSDPNTHKFNILCDRAAALYLWGVLEDAIQEFDGKVIGIKSLI</sequence>
<dbReference type="Pfam" id="PF01571">
    <property type="entry name" value="GCV_T"/>
    <property type="match status" value="1"/>
</dbReference>
<dbReference type="RefSeq" id="WP_055415203.1">
    <property type="nucleotide sequence ID" value="NZ_BKFD01000001.1"/>
</dbReference>
<dbReference type="SUPFAM" id="SSF103025">
    <property type="entry name" value="Folate-binding domain"/>
    <property type="match status" value="1"/>
</dbReference>
<proteinExistence type="predicted"/>
<accession>A0AB38YSU1</accession>
<evidence type="ECO:0000313" key="2">
    <source>
        <dbReference type="EMBL" id="WND04386.1"/>
    </source>
</evidence>
<dbReference type="Proteomes" id="UP001256400">
    <property type="component" value="Chromosome"/>
</dbReference>
<reference evidence="2" key="1">
    <citation type="submission" date="2023-09" db="EMBL/GenBank/DDBJ databases">
        <title>Acinetobacter soli.</title>
        <authorList>
            <person name="Kim B."/>
            <person name="Kim D."/>
            <person name="Park D."/>
        </authorList>
    </citation>
    <scope>NUCLEOTIDE SEQUENCE</scope>
    <source>
        <strain evidence="2">2023.05</strain>
    </source>
</reference>
<dbReference type="Gene3D" id="3.30.70.1520">
    <property type="entry name" value="Heterotetrameric sarcosine oxidase"/>
    <property type="match status" value="1"/>
</dbReference>
<feature type="domain" description="GCVT N-terminal" evidence="1">
    <location>
        <begin position="44"/>
        <end position="221"/>
    </location>
</feature>
<dbReference type="Gene3D" id="3.30.1360.120">
    <property type="entry name" value="Probable tRNA modification gtpase trme, domain 1"/>
    <property type="match status" value="1"/>
</dbReference>
<evidence type="ECO:0000313" key="3">
    <source>
        <dbReference type="Proteomes" id="UP001256400"/>
    </source>
</evidence>
<evidence type="ECO:0000259" key="1">
    <source>
        <dbReference type="Pfam" id="PF01571"/>
    </source>
</evidence>
<dbReference type="InterPro" id="IPR027266">
    <property type="entry name" value="TrmE/GcvT-like"/>
</dbReference>
<name>A0AB38YSU1_9GAMM</name>
<protein>
    <submittedName>
        <fullName evidence="2">Sarcosine oxidase</fullName>
    </submittedName>
</protein>
<dbReference type="AlphaFoldDB" id="A0AB38YSU1"/>
<dbReference type="EMBL" id="CP134206">
    <property type="protein sequence ID" value="WND04386.1"/>
    <property type="molecule type" value="Genomic_DNA"/>
</dbReference>
<gene>
    <name evidence="2" type="ORF">RHP80_09085</name>
</gene>